<organism evidence="3 4">
    <name type="scientific">Elysia crispata</name>
    <name type="common">lettuce slug</name>
    <dbReference type="NCBI Taxonomy" id="231223"/>
    <lineage>
        <taxon>Eukaryota</taxon>
        <taxon>Metazoa</taxon>
        <taxon>Spiralia</taxon>
        <taxon>Lophotrochozoa</taxon>
        <taxon>Mollusca</taxon>
        <taxon>Gastropoda</taxon>
        <taxon>Heterobranchia</taxon>
        <taxon>Euthyneura</taxon>
        <taxon>Panpulmonata</taxon>
        <taxon>Sacoglossa</taxon>
        <taxon>Placobranchoidea</taxon>
        <taxon>Plakobranchidae</taxon>
        <taxon>Elysia</taxon>
    </lineage>
</organism>
<dbReference type="EMBL" id="JAWDGP010000082">
    <property type="protein sequence ID" value="KAK3803830.1"/>
    <property type="molecule type" value="Genomic_DNA"/>
</dbReference>
<feature type="compositionally biased region" description="Polar residues" evidence="2">
    <location>
        <begin position="1"/>
        <end position="27"/>
    </location>
</feature>
<comment type="similarity">
    <text evidence="1">Belongs to the dynein light chain Tctex-type family.</text>
</comment>
<evidence type="ECO:0000313" key="4">
    <source>
        <dbReference type="Proteomes" id="UP001283361"/>
    </source>
</evidence>
<dbReference type="AlphaFoldDB" id="A0AAE1BDD3"/>
<evidence type="ECO:0000256" key="1">
    <source>
        <dbReference type="ARBA" id="ARBA00005361"/>
    </source>
</evidence>
<dbReference type="PANTHER" id="PTHR21255">
    <property type="entry name" value="T-COMPLEX-ASSOCIATED-TESTIS-EXPRESSED 1/ DYNEIN LIGHT CHAIN"/>
    <property type="match status" value="1"/>
</dbReference>
<evidence type="ECO:0000256" key="2">
    <source>
        <dbReference type="SAM" id="MobiDB-lite"/>
    </source>
</evidence>
<feature type="region of interest" description="Disordered" evidence="2">
    <location>
        <begin position="1"/>
        <end position="47"/>
    </location>
</feature>
<dbReference type="GO" id="GO:0007018">
    <property type="term" value="P:microtubule-based movement"/>
    <property type="evidence" value="ECO:0007669"/>
    <property type="project" value="TreeGrafter"/>
</dbReference>
<keyword evidence="4" id="KW-1185">Reference proteome</keyword>
<dbReference type="PANTHER" id="PTHR21255:SF65">
    <property type="entry name" value="TCTEX1 DOMAIN-CONTAINING PROTEIN 2"/>
    <property type="match status" value="1"/>
</dbReference>
<dbReference type="GO" id="GO:0005737">
    <property type="term" value="C:cytoplasm"/>
    <property type="evidence" value="ECO:0007669"/>
    <property type="project" value="TreeGrafter"/>
</dbReference>
<proteinExistence type="inferred from homology"/>
<gene>
    <name evidence="3" type="ORF">RRG08_029424</name>
</gene>
<dbReference type="GO" id="GO:0005868">
    <property type="term" value="C:cytoplasmic dynein complex"/>
    <property type="evidence" value="ECO:0007669"/>
    <property type="project" value="TreeGrafter"/>
</dbReference>
<evidence type="ECO:0000313" key="3">
    <source>
        <dbReference type="EMBL" id="KAK3803830.1"/>
    </source>
</evidence>
<sequence>MIKRLISSNSSEGQMTLPSISETSGNAGFSGKQPLCGVQESSVPTDSVPRGTLPRPFMAAAQQAKSTVSSTPSSKGPSLVGLFASKKLAKQLSSKWIRRRQGSLLGGSRISHTRMVQKEPTYRMEPRHKFESTQVRQCIKAVLESRLERFPYNPKFCANMSCALSDEIKKGVKTMNFDRYKIVCSVIIGEQKGQGIHVTSRCAWDEQLDNFASYSFQNEKIFCTAMVFGVYNE</sequence>
<dbReference type="InterPro" id="IPR005334">
    <property type="entry name" value="Tctex-1-like"/>
</dbReference>
<name>A0AAE1BDD3_9GAST</name>
<dbReference type="InterPro" id="IPR038586">
    <property type="entry name" value="Tctex-1-like_sf"/>
</dbReference>
<dbReference type="Pfam" id="PF03645">
    <property type="entry name" value="Tctex-1"/>
    <property type="match status" value="1"/>
</dbReference>
<comment type="caution">
    <text evidence="3">The sequence shown here is derived from an EMBL/GenBank/DDBJ whole genome shotgun (WGS) entry which is preliminary data.</text>
</comment>
<reference evidence="3" key="1">
    <citation type="journal article" date="2023" name="G3 (Bethesda)">
        <title>A reference genome for the long-term kleptoplast-retaining sea slug Elysia crispata morphotype clarki.</title>
        <authorList>
            <person name="Eastman K.E."/>
            <person name="Pendleton A.L."/>
            <person name="Shaikh M.A."/>
            <person name="Suttiyut T."/>
            <person name="Ogas R."/>
            <person name="Tomko P."/>
            <person name="Gavelis G."/>
            <person name="Widhalm J.R."/>
            <person name="Wisecaver J.H."/>
        </authorList>
    </citation>
    <scope>NUCLEOTIDE SEQUENCE</scope>
    <source>
        <strain evidence="3">ECLA1</strain>
    </source>
</reference>
<dbReference type="Gene3D" id="3.30.1140.40">
    <property type="entry name" value="Tctex-1"/>
    <property type="match status" value="1"/>
</dbReference>
<dbReference type="FunFam" id="3.30.1140.40:FF:000003">
    <property type="entry name" value="tctex1 domain-containing protein 2"/>
    <property type="match status" value="1"/>
</dbReference>
<accession>A0AAE1BDD3</accession>
<dbReference type="GO" id="GO:0045505">
    <property type="term" value="F:dynein intermediate chain binding"/>
    <property type="evidence" value="ECO:0007669"/>
    <property type="project" value="TreeGrafter"/>
</dbReference>
<dbReference type="Proteomes" id="UP001283361">
    <property type="component" value="Unassembled WGS sequence"/>
</dbReference>
<protein>
    <submittedName>
        <fullName evidence="3">Uncharacterized protein</fullName>
    </submittedName>
</protein>
<dbReference type="CDD" id="cd21451">
    <property type="entry name" value="DLC-like_TCTEX1D"/>
    <property type="match status" value="1"/>
</dbReference>